<dbReference type="GO" id="GO:0030170">
    <property type="term" value="F:pyridoxal phosphate binding"/>
    <property type="evidence" value="ECO:0007669"/>
    <property type="project" value="InterPro"/>
</dbReference>
<dbReference type="GO" id="GO:0004794">
    <property type="term" value="F:threonine deaminase activity"/>
    <property type="evidence" value="ECO:0007669"/>
    <property type="project" value="UniProtKB-EC"/>
</dbReference>
<comment type="cofactor">
    <cofactor evidence="3">
        <name>Mn(2+)</name>
        <dbReference type="ChEBI" id="CHEBI:29035"/>
    </cofactor>
</comment>
<dbReference type="GO" id="GO:0000287">
    <property type="term" value="F:magnesium ion binding"/>
    <property type="evidence" value="ECO:0007669"/>
    <property type="project" value="TreeGrafter"/>
</dbReference>
<dbReference type="EMBL" id="CACVAT010000457">
    <property type="protein sequence ID" value="CAA6828071.1"/>
    <property type="molecule type" value="Genomic_DNA"/>
</dbReference>
<evidence type="ECO:0000256" key="1">
    <source>
        <dbReference type="ARBA" id="ARBA00001913"/>
    </source>
</evidence>
<dbReference type="GO" id="GO:0005524">
    <property type="term" value="F:ATP binding"/>
    <property type="evidence" value="ECO:0007669"/>
    <property type="project" value="TreeGrafter"/>
</dbReference>
<evidence type="ECO:0000256" key="5">
    <source>
        <dbReference type="ARBA" id="ARBA00010869"/>
    </source>
</evidence>
<evidence type="ECO:0000313" key="10">
    <source>
        <dbReference type="EMBL" id="CAA6828071.1"/>
    </source>
</evidence>
<evidence type="ECO:0000256" key="7">
    <source>
        <dbReference type="ARBA" id="ARBA00022898"/>
    </source>
</evidence>
<name>A0A6S6UCJ0_9GAMM</name>
<evidence type="ECO:0000256" key="2">
    <source>
        <dbReference type="ARBA" id="ARBA00001933"/>
    </source>
</evidence>
<organism evidence="10">
    <name type="scientific">uncultured Thiotrichaceae bacterium</name>
    <dbReference type="NCBI Taxonomy" id="298394"/>
    <lineage>
        <taxon>Bacteria</taxon>
        <taxon>Pseudomonadati</taxon>
        <taxon>Pseudomonadota</taxon>
        <taxon>Gammaproteobacteria</taxon>
        <taxon>Thiotrichales</taxon>
        <taxon>Thiotrichaceae</taxon>
        <taxon>environmental samples</taxon>
    </lineage>
</organism>
<gene>
    <name evidence="10" type="ORF">HELGO_WM20060</name>
</gene>
<feature type="domain" description="Tryptophan synthase beta chain-like PALP" evidence="9">
    <location>
        <begin position="36"/>
        <end position="325"/>
    </location>
</feature>
<dbReference type="GO" id="GO:0018114">
    <property type="term" value="F:threonine racemase activity"/>
    <property type="evidence" value="ECO:0007669"/>
    <property type="project" value="TreeGrafter"/>
</dbReference>
<dbReference type="InterPro" id="IPR000634">
    <property type="entry name" value="Ser/Thr_deHydtase_PyrdxlP-BS"/>
</dbReference>
<comment type="cofactor">
    <cofactor evidence="2">
        <name>pyridoxal 5'-phosphate</name>
        <dbReference type="ChEBI" id="CHEBI:597326"/>
    </cofactor>
</comment>
<dbReference type="InterPro" id="IPR001926">
    <property type="entry name" value="TrpB-like_PALP"/>
</dbReference>
<keyword evidence="8 10" id="KW-0456">Lyase</keyword>
<dbReference type="PROSITE" id="PS00165">
    <property type="entry name" value="DEHYDRATASE_SER_THR"/>
    <property type="match status" value="1"/>
</dbReference>
<dbReference type="SUPFAM" id="SSF53686">
    <property type="entry name" value="Tryptophan synthase beta subunit-like PLP-dependent enzymes"/>
    <property type="match status" value="1"/>
</dbReference>
<dbReference type="GO" id="GO:0070179">
    <property type="term" value="P:D-serine biosynthetic process"/>
    <property type="evidence" value="ECO:0007669"/>
    <property type="project" value="TreeGrafter"/>
</dbReference>
<keyword evidence="6" id="KW-0460">Magnesium</keyword>
<dbReference type="PANTHER" id="PTHR43050:SF1">
    <property type="entry name" value="SERINE RACEMASE"/>
    <property type="match status" value="1"/>
</dbReference>
<evidence type="ECO:0000256" key="8">
    <source>
        <dbReference type="ARBA" id="ARBA00023239"/>
    </source>
</evidence>
<sequence length="341" mass="35710">MEKLTSQAWKSSASTAMSFSLEHIRVAAARLQGRVVHTPLLESELLNEQLGGRVLFKPECLQYTGAFKFRGALNKIATLTDEQCDKGIVAYSSGNHAQGVAAAAKSEGIHAKIVIPQDAPALKIQNTRDYGAEVILYDRYNESREQIGREIAEREGRTLVPPYDDFDVMAGQGTVGLEIVESLQGMGVTADAVLCPCGGGGLIAGVSTAIKALSPETDVYAVEPEGFDDTKRSLLSGNREMNATQGGSVCDSIVTPQPGELTFPVNQATLAGGLVVTDQQVAEAMQLAFSRLKVVVEPGGVVGLAALLAGQYQLAGKTVVVVLSGGNVDGATFQAALSASA</sequence>
<dbReference type="PANTHER" id="PTHR43050">
    <property type="entry name" value="SERINE / THREONINE RACEMASE FAMILY MEMBER"/>
    <property type="match status" value="1"/>
</dbReference>
<dbReference type="GO" id="GO:0003941">
    <property type="term" value="F:L-serine ammonia-lyase activity"/>
    <property type="evidence" value="ECO:0007669"/>
    <property type="project" value="TreeGrafter"/>
</dbReference>
<keyword evidence="7" id="KW-0663">Pyridoxal phosphate</keyword>
<dbReference type="GO" id="GO:0030378">
    <property type="term" value="F:serine racemase activity"/>
    <property type="evidence" value="ECO:0007669"/>
    <property type="project" value="TreeGrafter"/>
</dbReference>
<dbReference type="FunFam" id="3.40.50.1100:FF:000005">
    <property type="entry name" value="Threonine dehydratase catabolic"/>
    <property type="match status" value="1"/>
</dbReference>
<comment type="similarity">
    <text evidence="5">Belongs to the serine/threonine dehydratase family.</text>
</comment>
<evidence type="ECO:0000256" key="4">
    <source>
        <dbReference type="ARBA" id="ARBA00001946"/>
    </source>
</evidence>
<accession>A0A6S6UCJ0</accession>
<dbReference type="AlphaFoldDB" id="A0A6S6UCJ0"/>
<comment type="cofactor">
    <cofactor evidence="4">
        <name>Mg(2+)</name>
        <dbReference type="ChEBI" id="CHEBI:18420"/>
    </cofactor>
</comment>
<dbReference type="CDD" id="cd01562">
    <property type="entry name" value="Thr-dehyd"/>
    <property type="match status" value="1"/>
</dbReference>
<dbReference type="EC" id="4.3.1.19" evidence="10"/>
<evidence type="ECO:0000256" key="3">
    <source>
        <dbReference type="ARBA" id="ARBA00001936"/>
    </source>
</evidence>
<protein>
    <submittedName>
        <fullName evidence="10">Threonine dehydratase, catabolic (EC)</fullName>
        <ecNumber evidence="10">4.3.1.19</ecNumber>
    </submittedName>
</protein>
<dbReference type="Pfam" id="PF00291">
    <property type="entry name" value="PALP"/>
    <property type="match status" value="1"/>
</dbReference>
<evidence type="ECO:0000259" key="9">
    <source>
        <dbReference type="Pfam" id="PF00291"/>
    </source>
</evidence>
<dbReference type="Gene3D" id="3.40.50.1100">
    <property type="match status" value="2"/>
</dbReference>
<comment type="cofactor">
    <cofactor evidence="1">
        <name>Ca(2+)</name>
        <dbReference type="ChEBI" id="CHEBI:29108"/>
    </cofactor>
</comment>
<dbReference type="InterPro" id="IPR036052">
    <property type="entry name" value="TrpB-like_PALP_sf"/>
</dbReference>
<proteinExistence type="inferred from homology"/>
<evidence type="ECO:0000256" key="6">
    <source>
        <dbReference type="ARBA" id="ARBA00022842"/>
    </source>
</evidence>
<reference evidence="10" key="1">
    <citation type="submission" date="2020-01" db="EMBL/GenBank/DDBJ databases">
        <authorList>
            <person name="Meier V. D."/>
            <person name="Meier V D."/>
        </authorList>
    </citation>
    <scope>NUCLEOTIDE SEQUENCE</scope>
    <source>
        <strain evidence="10">HLG_WM_MAG_09</strain>
    </source>
</reference>